<comment type="caution">
    <text evidence="1">The sequence shown here is derived from an EMBL/GenBank/DDBJ whole genome shotgun (WGS) entry which is preliminary data.</text>
</comment>
<dbReference type="InterPro" id="IPR036704">
    <property type="entry name" value="RraA/RraA-like_sf"/>
</dbReference>
<evidence type="ECO:0000313" key="1">
    <source>
        <dbReference type="EMBL" id="GAI50372.1"/>
    </source>
</evidence>
<organism evidence="1">
    <name type="scientific">marine sediment metagenome</name>
    <dbReference type="NCBI Taxonomy" id="412755"/>
    <lineage>
        <taxon>unclassified sequences</taxon>
        <taxon>metagenomes</taxon>
        <taxon>ecological metagenomes</taxon>
    </lineage>
</organism>
<dbReference type="Pfam" id="PF03737">
    <property type="entry name" value="RraA-like"/>
    <property type="match status" value="1"/>
</dbReference>
<accession>X1P220</accession>
<dbReference type="Gene3D" id="3.50.30.40">
    <property type="entry name" value="Ribonuclease E inhibitor RraA/RraA-like"/>
    <property type="match status" value="1"/>
</dbReference>
<dbReference type="EMBL" id="BARV01033446">
    <property type="protein sequence ID" value="GAI50372.1"/>
    <property type="molecule type" value="Genomic_DNA"/>
</dbReference>
<gene>
    <name evidence="1" type="ORF">S06H3_52573</name>
</gene>
<name>X1P220_9ZZZZ</name>
<reference evidence="1" key="1">
    <citation type="journal article" date="2014" name="Front. Microbiol.">
        <title>High frequency of phylogenetically diverse reductive dehalogenase-homologous genes in deep subseafloor sedimentary metagenomes.</title>
        <authorList>
            <person name="Kawai M."/>
            <person name="Futagami T."/>
            <person name="Toyoda A."/>
            <person name="Takaki Y."/>
            <person name="Nishi S."/>
            <person name="Hori S."/>
            <person name="Arai W."/>
            <person name="Tsubouchi T."/>
            <person name="Morono Y."/>
            <person name="Uchiyama I."/>
            <person name="Ito T."/>
            <person name="Fujiyama A."/>
            <person name="Inagaki F."/>
            <person name="Takami H."/>
        </authorList>
    </citation>
    <scope>NUCLEOTIDE SEQUENCE</scope>
    <source>
        <strain evidence="1">Expedition CK06-06</strain>
    </source>
</reference>
<proteinExistence type="predicted"/>
<sequence>MGENDVVVVDLFGKVKYGTFVGDNLSTAVSSQKGAGLVIDGGIRDTVGVSDVPDINVFCRGFDPTGIRDVTLISLNGPTRIGQATVLPGDIVLGSLTGLIFIPPHLVEEVVTTSEDIRIRDQFGKQRLRQGKYTSGQIDVHIWEDDIEADFQEWRK</sequence>
<dbReference type="InterPro" id="IPR005493">
    <property type="entry name" value="RraA/RraA-like"/>
</dbReference>
<dbReference type="SUPFAM" id="SSF89562">
    <property type="entry name" value="RraA-like"/>
    <property type="match status" value="1"/>
</dbReference>
<protein>
    <recommendedName>
        <fullName evidence="2">Dimethylmenaquinone methyltransferase</fullName>
    </recommendedName>
</protein>
<evidence type="ECO:0008006" key="2">
    <source>
        <dbReference type="Google" id="ProtNLM"/>
    </source>
</evidence>
<dbReference type="AlphaFoldDB" id="X1P220"/>